<organism evidence="1 2">
    <name type="scientific">Channa argus</name>
    <name type="common">Northern snakehead</name>
    <name type="synonym">Ophicephalus argus</name>
    <dbReference type="NCBI Taxonomy" id="215402"/>
    <lineage>
        <taxon>Eukaryota</taxon>
        <taxon>Metazoa</taxon>
        <taxon>Chordata</taxon>
        <taxon>Craniata</taxon>
        <taxon>Vertebrata</taxon>
        <taxon>Euteleostomi</taxon>
        <taxon>Actinopterygii</taxon>
        <taxon>Neopterygii</taxon>
        <taxon>Teleostei</taxon>
        <taxon>Neoteleostei</taxon>
        <taxon>Acanthomorphata</taxon>
        <taxon>Anabantaria</taxon>
        <taxon>Anabantiformes</taxon>
        <taxon>Channoidei</taxon>
        <taxon>Channidae</taxon>
        <taxon>Channa</taxon>
    </lineage>
</organism>
<reference evidence="1 2" key="1">
    <citation type="submission" date="2019-02" db="EMBL/GenBank/DDBJ databases">
        <title>Opniocepnalus argus genome.</title>
        <authorList>
            <person name="Zhou C."/>
            <person name="Xiao S."/>
        </authorList>
    </citation>
    <scope>NUCLEOTIDE SEQUENCE [LARGE SCALE GENOMIC DNA]</scope>
    <source>
        <strain evidence="1">OARG1902GOOAL</strain>
        <tissue evidence="1">Muscle</tissue>
    </source>
</reference>
<proteinExistence type="predicted"/>
<gene>
    <name evidence="1" type="ORF">EXN66_Car022153</name>
</gene>
<dbReference type="EMBL" id="CM015735">
    <property type="protein sequence ID" value="KAF3706461.1"/>
    <property type="molecule type" value="Genomic_DNA"/>
</dbReference>
<keyword evidence="2" id="KW-1185">Reference proteome</keyword>
<evidence type="ECO:0000313" key="2">
    <source>
        <dbReference type="Proteomes" id="UP000503349"/>
    </source>
</evidence>
<accession>A0A6G1QUT6</accession>
<evidence type="ECO:0000313" key="1">
    <source>
        <dbReference type="EMBL" id="KAF3706461.1"/>
    </source>
</evidence>
<sequence>MNKAQPVTCAARIQHGEHFVLVVDLLFMLYETYLYGSMLLQLHYVGKICKFI</sequence>
<dbReference type="Proteomes" id="UP000503349">
    <property type="component" value="Chromosome 24"/>
</dbReference>
<name>A0A6G1QUT6_CHAAH</name>
<reference evidence="2" key="2">
    <citation type="submission" date="2019-02" db="EMBL/GenBank/DDBJ databases">
        <title>Opniocepnalus argus Var Kimnra genome.</title>
        <authorList>
            <person name="Zhou C."/>
            <person name="Xiao S."/>
        </authorList>
    </citation>
    <scope>NUCLEOTIDE SEQUENCE [LARGE SCALE GENOMIC DNA]</scope>
</reference>
<protein>
    <submittedName>
        <fullName evidence="1">Uncharacterized protein</fullName>
    </submittedName>
</protein>
<dbReference type="AlphaFoldDB" id="A0A6G1QUT6"/>